<reference evidence="6" key="1">
    <citation type="submission" date="2022-11" db="UniProtKB">
        <authorList>
            <consortium name="WormBaseParasite"/>
        </authorList>
    </citation>
    <scope>IDENTIFICATION</scope>
</reference>
<keyword evidence="5" id="KW-1185">Reference proteome</keyword>
<protein>
    <submittedName>
        <fullName evidence="6">N-acetyltransferase domain-containing protein</fullName>
    </submittedName>
</protein>
<feature type="domain" description="N-acetyltransferase" evidence="4">
    <location>
        <begin position="4"/>
        <end position="147"/>
    </location>
</feature>
<dbReference type="InterPro" id="IPR016181">
    <property type="entry name" value="Acyl_CoA_acyltransferase"/>
</dbReference>
<keyword evidence="3" id="KW-0012">Acyltransferase</keyword>
<dbReference type="InterPro" id="IPR000182">
    <property type="entry name" value="GNAT_dom"/>
</dbReference>
<name>A0A914I696_GLORO</name>
<dbReference type="CDD" id="cd04301">
    <property type="entry name" value="NAT_SF"/>
    <property type="match status" value="2"/>
</dbReference>
<evidence type="ECO:0000256" key="3">
    <source>
        <dbReference type="ARBA" id="ARBA00023315"/>
    </source>
</evidence>
<dbReference type="Gene3D" id="3.40.630.30">
    <property type="match status" value="2"/>
</dbReference>
<dbReference type="PANTHER" id="PTHR10545">
    <property type="entry name" value="DIAMINE N-ACETYLTRANSFERASE"/>
    <property type="match status" value="1"/>
</dbReference>
<organism evidence="5 6">
    <name type="scientific">Globodera rostochiensis</name>
    <name type="common">Golden nematode worm</name>
    <name type="synonym">Heterodera rostochiensis</name>
    <dbReference type="NCBI Taxonomy" id="31243"/>
    <lineage>
        <taxon>Eukaryota</taxon>
        <taxon>Metazoa</taxon>
        <taxon>Ecdysozoa</taxon>
        <taxon>Nematoda</taxon>
        <taxon>Chromadorea</taxon>
        <taxon>Rhabditida</taxon>
        <taxon>Tylenchina</taxon>
        <taxon>Tylenchomorpha</taxon>
        <taxon>Tylenchoidea</taxon>
        <taxon>Heteroderidae</taxon>
        <taxon>Heteroderinae</taxon>
        <taxon>Globodera</taxon>
    </lineage>
</organism>
<dbReference type="Pfam" id="PF00583">
    <property type="entry name" value="Acetyltransf_1"/>
    <property type="match status" value="2"/>
</dbReference>
<dbReference type="GO" id="GO:0008080">
    <property type="term" value="F:N-acetyltransferase activity"/>
    <property type="evidence" value="ECO:0007669"/>
    <property type="project" value="TreeGrafter"/>
</dbReference>
<evidence type="ECO:0000259" key="4">
    <source>
        <dbReference type="PROSITE" id="PS51186"/>
    </source>
</evidence>
<evidence type="ECO:0000256" key="1">
    <source>
        <dbReference type="ARBA" id="ARBA00008694"/>
    </source>
</evidence>
<evidence type="ECO:0000313" key="6">
    <source>
        <dbReference type="WBParaSite" id="Gr19_v10_g701.t1"/>
    </source>
</evidence>
<dbReference type="WBParaSite" id="Gr19_v10_g701.t1">
    <property type="protein sequence ID" value="Gr19_v10_g701.t1"/>
    <property type="gene ID" value="Gr19_v10_g701"/>
</dbReference>
<keyword evidence="2" id="KW-0808">Transferase</keyword>
<evidence type="ECO:0000256" key="2">
    <source>
        <dbReference type="ARBA" id="ARBA00022679"/>
    </source>
</evidence>
<sequence length="327" mass="37180">MNNLHIKEALPENATTIWPLLLELYAHLQMGTPKIDASQLSEALKSGLAKALLIYSNEKSDELAAYALYFTLTLREFGKMFMLEDIYVKETFRRQGIGKAIFSELSKLAFVQQCPLIECKNMTNNSSAVGDDERLYWWRIEENEFAELVNKTNKLKINVAKIPIVLDGDVINLQQAKALAGDWISLLNDGNLECEHYEMIKNLSSTFMNGEFGAIFVEHFANGQVIGMALFSRRGFSTWHGQFLYIDQIFVRPDCRRKGIGTAMVAELVKIAQFQNIKCINWRASDNGDKIAEAFFNSICSVKSTENLIYRWHIMEKPPAHCSANKN</sequence>
<comment type="similarity">
    <text evidence="1">Belongs to the acetyltransferase family.</text>
</comment>
<accession>A0A914I696</accession>
<dbReference type="SUPFAM" id="SSF55729">
    <property type="entry name" value="Acyl-CoA N-acyltransferases (Nat)"/>
    <property type="match status" value="2"/>
</dbReference>
<dbReference type="AlphaFoldDB" id="A0A914I696"/>
<feature type="domain" description="N-acetyltransferase" evidence="4">
    <location>
        <begin position="171"/>
        <end position="320"/>
    </location>
</feature>
<dbReference type="PROSITE" id="PS51186">
    <property type="entry name" value="GNAT"/>
    <property type="match status" value="2"/>
</dbReference>
<dbReference type="PANTHER" id="PTHR10545:SF29">
    <property type="entry name" value="GH14572P-RELATED"/>
    <property type="match status" value="1"/>
</dbReference>
<dbReference type="Proteomes" id="UP000887572">
    <property type="component" value="Unplaced"/>
</dbReference>
<evidence type="ECO:0000313" key="5">
    <source>
        <dbReference type="Proteomes" id="UP000887572"/>
    </source>
</evidence>
<dbReference type="InterPro" id="IPR051016">
    <property type="entry name" value="Diverse_Substrate_AcTransf"/>
</dbReference>
<proteinExistence type="inferred from homology"/>